<protein>
    <submittedName>
        <fullName evidence="2">Uncharacterized protein</fullName>
    </submittedName>
</protein>
<dbReference type="Proteomes" id="UP000466104">
    <property type="component" value="Unassembled WGS sequence"/>
</dbReference>
<evidence type="ECO:0000256" key="1">
    <source>
        <dbReference type="SAM" id="MobiDB-lite"/>
    </source>
</evidence>
<dbReference type="RefSeq" id="WP_154561602.1">
    <property type="nucleotide sequence ID" value="NZ_VUMG01000001.1"/>
</dbReference>
<keyword evidence="3" id="KW-1185">Reference proteome</keyword>
<sequence length="173" mass="18973">MTIDHKAKLAELKRQQKAEEKAIADEERETMRLIAAAGPARVTAVTDLYALLDVAPEPVLTRTRTKKDGTIQTYTQPRDKDEAIRTGRLVELVHAVVEELNRCSPDVLSRLKADDAAAVESRGETKTAAATRSDEQYDQPDGTHYAYSGDGEDETNDDLGDMQPSWGSEAVAS</sequence>
<evidence type="ECO:0000313" key="3">
    <source>
        <dbReference type="Proteomes" id="UP000466104"/>
    </source>
</evidence>
<dbReference type="AlphaFoldDB" id="A0A7K0J4U4"/>
<dbReference type="EMBL" id="VUMG01000001">
    <property type="protein sequence ID" value="MSS44937.1"/>
    <property type="molecule type" value="Genomic_DNA"/>
</dbReference>
<gene>
    <name evidence="2" type="ORF">FYJ43_02485</name>
</gene>
<feature type="compositionally biased region" description="Acidic residues" evidence="1">
    <location>
        <begin position="150"/>
        <end position="160"/>
    </location>
</feature>
<evidence type="ECO:0000313" key="2">
    <source>
        <dbReference type="EMBL" id="MSS44937.1"/>
    </source>
</evidence>
<proteinExistence type="predicted"/>
<reference evidence="2 3" key="1">
    <citation type="submission" date="2019-08" db="EMBL/GenBank/DDBJ databases">
        <title>In-depth cultivation of the pig gut microbiome towards novel bacterial diversity and tailored functional studies.</title>
        <authorList>
            <person name="Wylensek D."/>
            <person name="Hitch T.C.A."/>
            <person name="Clavel T."/>
        </authorList>
    </citation>
    <scope>NUCLEOTIDE SEQUENCE [LARGE SCALE GENOMIC DNA]</scope>
    <source>
        <strain evidence="2 3">WCA-380-WT-3A</strain>
    </source>
</reference>
<name>A0A7K0J4U4_9ACTN</name>
<comment type="caution">
    <text evidence="2">The sequence shown here is derived from an EMBL/GenBank/DDBJ whole genome shotgun (WGS) entry which is preliminary data.</text>
</comment>
<feature type="region of interest" description="Disordered" evidence="1">
    <location>
        <begin position="117"/>
        <end position="173"/>
    </location>
</feature>
<organism evidence="2 3">
    <name type="scientific">Cutibacterium porci</name>
    <dbReference type="NCBI Taxonomy" id="2605781"/>
    <lineage>
        <taxon>Bacteria</taxon>
        <taxon>Bacillati</taxon>
        <taxon>Actinomycetota</taxon>
        <taxon>Actinomycetes</taxon>
        <taxon>Propionibacteriales</taxon>
        <taxon>Propionibacteriaceae</taxon>
        <taxon>Cutibacterium</taxon>
    </lineage>
</organism>
<accession>A0A7K0J4U4</accession>